<accession>A0A444J9E2</accession>
<keyword evidence="2" id="KW-1185">Reference proteome</keyword>
<dbReference type="AlphaFoldDB" id="A0A444J9E2"/>
<gene>
    <name evidence="1" type="ORF">VT98_10194</name>
</gene>
<dbReference type="Proteomes" id="UP000288086">
    <property type="component" value="Unassembled WGS sequence"/>
</dbReference>
<evidence type="ECO:0000313" key="2">
    <source>
        <dbReference type="Proteomes" id="UP000288086"/>
    </source>
</evidence>
<evidence type="ECO:0000313" key="1">
    <source>
        <dbReference type="EMBL" id="RWX49680.1"/>
    </source>
</evidence>
<reference evidence="1 2" key="1">
    <citation type="submission" date="2017-01" db="EMBL/GenBank/DDBJ databases">
        <title>The cable genome- insights into the physiology and evolution of filamentous bacteria capable of sulfide oxidation via long distance electron transfer.</title>
        <authorList>
            <person name="Schreiber L."/>
            <person name="Bjerg J.T."/>
            <person name="Boggild A."/>
            <person name="Van De Vossenberg J."/>
            <person name="Meysman F."/>
            <person name="Nielsen L.P."/>
            <person name="Schramm A."/>
            <person name="Kjeldsen K.U."/>
        </authorList>
    </citation>
    <scope>NUCLEOTIDE SEQUENCE [LARGE SCALE GENOMIC DNA]</scope>
    <source>
        <strain evidence="1">A1</strain>
    </source>
</reference>
<proteinExistence type="predicted"/>
<sequence length="232" mass="26196">MADELILRQMQGAGEEQSLTTIFRSLKGKKSGDVLFLSNTANEVIAFSEKNLDIAASLVHYPDIQERMATDQSFNVIVMVDSGIGRNPQERKLFYMIAAVPVVLPYSSQSFFVFSCYLMDSSFLLRFPIYSHMDITLVSDNSVVATTLSPEDTLREGDKYPFYKSSVLLPGPIDLIHESSFFKEKMYVKIKYIPGMENSTTSFLIFSHPSRLVLATKKEFGQHFIIILFVGL</sequence>
<dbReference type="EMBL" id="MTKP01000019">
    <property type="protein sequence ID" value="RWX49680.1"/>
    <property type="molecule type" value="Genomic_DNA"/>
</dbReference>
<organism evidence="1 2">
    <name type="scientific">Candidatus Electrothrix communis</name>
    <dbReference type="NCBI Taxonomy" id="1859133"/>
    <lineage>
        <taxon>Bacteria</taxon>
        <taxon>Pseudomonadati</taxon>
        <taxon>Thermodesulfobacteriota</taxon>
        <taxon>Desulfobulbia</taxon>
        <taxon>Desulfobulbales</taxon>
        <taxon>Desulfobulbaceae</taxon>
        <taxon>Candidatus Electrothrix</taxon>
    </lineage>
</organism>
<name>A0A444J9E2_9BACT</name>
<comment type="caution">
    <text evidence="1">The sequence shown here is derived from an EMBL/GenBank/DDBJ whole genome shotgun (WGS) entry which is preliminary data.</text>
</comment>
<protein>
    <submittedName>
        <fullName evidence="1">Uncharacterized protein</fullName>
    </submittedName>
</protein>